<dbReference type="SUPFAM" id="SSF143011">
    <property type="entry name" value="RelE-like"/>
    <property type="match status" value="1"/>
</dbReference>
<dbReference type="Gene3D" id="3.30.2310.20">
    <property type="entry name" value="RelE-like"/>
    <property type="match status" value="1"/>
</dbReference>
<accession>A0A6N9SXC9</accession>
<comment type="caution">
    <text evidence="1">The sequence shown here is derived from an EMBL/GenBank/DDBJ whole genome shotgun (WGS) entry which is preliminary data.</text>
</comment>
<name>A0A6N9SXC9_9HYPH</name>
<reference evidence="1 2" key="1">
    <citation type="submission" date="2020-01" db="EMBL/GenBank/DDBJ databases">
        <title>Jiella pacifica sp. nov.</title>
        <authorList>
            <person name="Xue Z."/>
            <person name="Zhu S."/>
            <person name="Chen J."/>
            <person name="Yang J."/>
        </authorList>
    </citation>
    <scope>NUCLEOTIDE SEQUENCE [LARGE SCALE GENOMIC DNA]</scope>
    <source>
        <strain evidence="1 2">40Bstr34</strain>
    </source>
</reference>
<organism evidence="1 2">
    <name type="scientific">Jiella pacifica</name>
    <dbReference type="NCBI Taxonomy" id="2696469"/>
    <lineage>
        <taxon>Bacteria</taxon>
        <taxon>Pseudomonadati</taxon>
        <taxon>Pseudomonadota</taxon>
        <taxon>Alphaproteobacteria</taxon>
        <taxon>Hyphomicrobiales</taxon>
        <taxon>Aurantimonadaceae</taxon>
        <taxon>Jiella</taxon>
    </lineage>
</organism>
<gene>
    <name evidence="1" type="ORF">GTK09_03285</name>
</gene>
<proteinExistence type="predicted"/>
<dbReference type="EMBL" id="JAAAMG010000002">
    <property type="protein sequence ID" value="NDW03441.1"/>
    <property type="molecule type" value="Genomic_DNA"/>
</dbReference>
<evidence type="ECO:0000313" key="2">
    <source>
        <dbReference type="Proteomes" id="UP000469011"/>
    </source>
</evidence>
<sequence>MNIRFSNAARRGLKAMPAKDQAAMVAKLIRYTDNGEGDVVKLTDQPGYRLRHGNSRAVFELIDGIYVIKVAHRREVYR</sequence>
<dbReference type="InterPro" id="IPR035093">
    <property type="entry name" value="RelE/ParE_toxin_dom_sf"/>
</dbReference>
<protein>
    <submittedName>
        <fullName evidence="1">Type II toxin-antitoxin system RelE/ParE family toxin</fullName>
    </submittedName>
</protein>
<dbReference type="RefSeq" id="WP_163461078.1">
    <property type="nucleotide sequence ID" value="NZ_JAAAMG010000002.1"/>
</dbReference>
<evidence type="ECO:0000313" key="1">
    <source>
        <dbReference type="EMBL" id="NDW03441.1"/>
    </source>
</evidence>
<keyword evidence="2" id="KW-1185">Reference proteome</keyword>
<dbReference type="AlphaFoldDB" id="A0A6N9SXC9"/>
<dbReference type="Proteomes" id="UP000469011">
    <property type="component" value="Unassembled WGS sequence"/>
</dbReference>